<dbReference type="PANTHER" id="PTHR42798">
    <property type="entry name" value="LIPOPROTEIN-RELEASING SYSTEM ATP-BINDING PROTEIN LOLD"/>
    <property type="match status" value="1"/>
</dbReference>
<comment type="similarity">
    <text evidence="1">Belongs to the ABC transporter superfamily.</text>
</comment>
<dbReference type="AlphaFoldDB" id="A0A382TGR1"/>
<organism evidence="4">
    <name type="scientific">marine metagenome</name>
    <dbReference type="NCBI Taxonomy" id="408172"/>
    <lineage>
        <taxon>unclassified sequences</taxon>
        <taxon>metagenomes</taxon>
        <taxon>ecological metagenomes</taxon>
    </lineage>
</organism>
<dbReference type="InterPro" id="IPR017911">
    <property type="entry name" value="MacB-like_ATP-bd"/>
</dbReference>
<gene>
    <name evidence="4" type="ORF">METZ01_LOCUS373839</name>
</gene>
<dbReference type="CDD" id="cd03255">
    <property type="entry name" value="ABC_MJ0796_LolCDE_FtsE"/>
    <property type="match status" value="1"/>
</dbReference>
<dbReference type="SUPFAM" id="SSF52540">
    <property type="entry name" value="P-loop containing nucleoside triphosphate hydrolases"/>
    <property type="match status" value="1"/>
</dbReference>
<feature type="non-terminal residue" evidence="4">
    <location>
        <position position="1"/>
    </location>
</feature>
<dbReference type="Pfam" id="PF00005">
    <property type="entry name" value="ABC_tran"/>
    <property type="match status" value="1"/>
</dbReference>
<sequence length="167" mass="18193">MGPSGSGKSTMMNILGCLDIPSYGDYFLDDVEVGKLDDNQLAQIRGEKVGFIFQTYNLLPRISAFDNVMMGLAYTSNPNSKDKATEALTKVGLEERMHHKPAEMSGGEQQRVSIARALVKNPLLVLADEPTGALDTKTGTEIMGILNNLNKESKMTVLIVTHEPHIA</sequence>
<dbReference type="Gene3D" id="3.40.50.300">
    <property type="entry name" value="P-loop containing nucleotide triphosphate hydrolases"/>
    <property type="match status" value="1"/>
</dbReference>
<protein>
    <recommendedName>
        <fullName evidence="3">ABC transporter domain-containing protein</fullName>
    </recommendedName>
</protein>
<dbReference type="EMBL" id="UINC01136298">
    <property type="protein sequence ID" value="SVD20985.1"/>
    <property type="molecule type" value="Genomic_DNA"/>
</dbReference>
<evidence type="ECO:0000256" key="1">
    <source>
        <dbReference type="ARBA" id="ARBA00005417"/>
    </source>
</evidence>
<evidence type="ECO:0000259" key="3">
    <source>
        <dbReference type="PROSITE" id="PS50893"/>
    </source>
</evidence>
<proteinExistence type="inferred from homology"/>
<accession>A0A382TGR1</accession>
<feature type="non-terminal residue" evidence="4">
    <location>
        <position position="167"/>
    </location>
</feature>
<feature type="domain" description="ABC transporter" evidence="3">
    <location>
        <begin position="1"/>
        <end position="166"/>
    </location>
</feature>
<reference evidence="4" key="1">
    <citation type="submission" date="2018-05" db="EMBL/GenBank/DDBJ databases">
        <authorList>
            <person name="Lanie J.A."/>
            <person name="Ng W.-L."/>
            <person name="Kazmierczak K.M."/>
            <person name="Andrzejewski T.M."/>
            <person name="Davidsen T.M."/>
            <person name="Wayne K.J."/>
            <person name="Tettelin H."/>
            <person name="Glass J.I."/>
            <person name="Rusch D."/>
            <person name="Podicherti R."/>
            <person name="Tsui H.-C.T."/>
            <person name="Winkler M.E."/>
        </authorList>
    </citation>
    <scope>NUCLEOTIDE SEQUENCE</scope>
</reference>
<evidence type="ECO:0000256" key="2">
    <source>
        <dbReference type="ARBA" id="ARBA00022448"/>
    </source>
</evidence>
<dbReference type="InterPro" id="IPR027417">
    <property type="entry name" value="P-loop_NTPase"/>
</dbReference>
<dbReference type="GO" id="GO:0005524">
    <property type="term" value="F:ATP binding"/>
    <property type="evidence" value="ECO:0007669"/>
    <property type="project" value="InterPro"/>
</dbReference>
<dbReference type="PANTHER" id="PTHR42798:SF2">
    <property type="entry name" value="ABC TRANSPORTER ATP-BINDING PROTEIN MG467-RELATED"/>
    <property type="match status" value="1"/>
</dbReference>
<dbReference type="PROSITE" id="PS50893">
    <property type="entry name" value="ABC_TRANSPORTER_2"/>
    <property type="match status" value="1"/>
</dbReference>
<keyword evidence="2" id="KW-0813">Transport</keyword>
<name>A0A382TGR1_9ZZZZ</name>
<dbReference type="PROSITE" id="PS00211">
    <property type="entry name" value="ABC_TRANSPORTER_1"/>
    <property type="match status" value="1"/>
</dbReference>
<evidence type="ECO:0000313" key="4">
    <source>
        <dbReference type="EMBL" id="SVD20985.1"/>
    </source>
</evidence>
<dbReference type="InterPro" id="IPR017871">
    <property type="entry name" value="ABC_transporter-like_CS"/>
</dbReference>
<dbReference type="InterPro" id="IPR003439">
    <property type="entry name" value="ABC_transporter-like_ATP-bd"/>
</dbReference>
<dbReference type="GO" id="GO:0016887">
    <property type="term" value="F:ATP hydrolysis activity"/>
    <property type="evidence" value="ECO:0007669"/>
    <property type="project" value="InterPro"/>
</dbReference>